<evidence type="ECO:0000313" key="3">
    <source>
        <dbReference type="Proteomes" id="UP000614410"/>
    </source>
</evidence>
<name>A0A934KB02_9BACT</name>
<evidence type="ECO:0000313" key="2">
    <source>
        <dbReference type="EMBL" id="MBJ7608143.1"/>
    </source>
</evidence>
<feature type="region of interest" description="Disordered" evidence="1">
    <location>
        <begin position="468"/>
        <end position="490"/>
    </location>
</feature>
<evidence type="ECO:0000256" key="1">
    <source>
        <dbReference type="SAM" id="MobiDB-lite"/>
    </source>
</evidence>
<feature type="compositionally biased region" description="Basic residues" evidence="1">
    <location>
        <begin position="476"/>
        <end position="490"/>
    </location>
</feature>
<protein>
    <submittedName>
        <fullName evidence="2">Uncharacterized protein</fullName>
    </submittedName>
</protein>
<organism evidence="2 3">
    <name type="scientific">Candidatus Amunia macphersoniae</name>
    <dbReference type="NCBI Taxonomy" id="3127014"/>
    <lineage>
        <taxon>Bacteria</taxon>
        <taxon>Bacillati</taxon>
        <taxon>Candidatus Dormiibacterota</taxon>
        <taxon>Candidatus Dormibacteria</taxon>
        <taxon>Candidatus Aeolococcales</taxon>
        <taxon>Candidatus Aeolococcaceae</taxon>
        <taxon>Candidatus Amunia</taxon>
    </lineage>
</organism>
<gene>
    <name evidence="2" type="ORF">JF887_01760</name>
</gene>
<proteinExistence type="predicted"/>
<dbReference type="Proteomes" id="UP000614410">
    <property type="component" value="Unassembled WGS sequence"/>
</dbReference>
<dbReference type="EMBL" id="JAEKNN010000008">
    <property type="protein sequence ID" value="MBJ7608143.1"/>
    <property type="molecule type" value="Genomic_DNA"/>
</dbReference>
<accession>A0A934KB02</accession>
<reference evidence="2 3" key="1">
    <citation type="submission" date="2020-10" db="EMBL/GenBank/DDBJ databases">
        <title>Ca. Dormibacterota MAGs.</title>
        <authorList>
            <person name="Montgomery K."/>
        </authorList>
    </citation>
    <scope>NUCLEOTIDE SEQUENCE [LARGE SCALE GENOMIC DNA]</scope>
    <source>
        <strain evidence="2">Mitchell_Peninsula_5</strain>
    </source>
</reference>
<dbReference type="AlphaFoldDB" id="A0A934KB02"/>
<sequence>MTASIGWLVAQRDLTGSSVRVRDAPRLWVTLIFTIPSGHIVGMHIGATSRTSLKGAVSGALEAPAEGAPSERPAAVVTAAALLAPVRAALRSAGIAATVEEGATPDWAEDTIDELIGHLGGRMQADDPPTPADRAMLLQSAAAYARAAPWERRADDVHLRLEVTIGAKRSDMTAIVTGNAGISRGLVLCPGPDVPASFVGDGDGSPPAGTCHLAFAAPGTAPADVAGQAERYAWPADLETPLFLAIGTDGPQEIDADQARALTVALAAVVEHDRQGAGMGEPLTGELILTDGRRAGYRATMATNQAAEEPGDVRIYAGQVRDDLLPEGTVIGLGGLPWAELDRVRSRAAVHLSVSRQLPRSGDGLPILILGLESHDGERLAATLRAARPEGVTMLEHGGEVLVVIITATGLHGVTTLPVDAGAIDLFRLRLAATSGWHGILVSTSAGRRDDPIHGFFECVLATAPTPASGLSRGALPRRRKSKPKSRQAR</sequence>
<comment type="caution">
    <text evidence="2">The sequence shown here is derived from an EMBL/GenBank/DDBJ whole genome shotgun (WGS) entry which is preliminary data.</text>
</comment>